<dbReference type="PROSITE" id="PS50297">
    <property type="entry name" value="ANK_REP_REGION"/>
    <property type="match status" value="2"/>
</dbReference>
<evidence type="ECO:0000259" key="3">
    <source>
        <dbReference type="Pfam" id="PF13962"/>
    </source>
</evidence>
<dbReference type="Pfam" id="PF13857">
    <property type="entry name" value="Ank_5"/>
    <property type="match status" value="1"/>
</dbReference>
<dbReference type="Proteomes" id="UP001630127">
    <property type="component" value="Unassembled WGS sequence"/>
</dbReference>
<feature type="repeat" description="ANK" evidence="1">
    <location>
        <begin position="177"/>
        <end position="200"/>
    </location>
</feature>
<evidence type="ECO:0000256" key="2">
    <source>
        <dbReference type="SAM" id="Phobius"/>
    </source>
</evidence>
<dbReference type="PROSITE" id="PS50088">
    <property type="entry name" value="ANK_REPEAT"/>
    <property type="match status" value="2"/>
</dbReference>
<feature type="domain" description="PGG" evidence="3">
    <location>
        <begin position="276"/>
        <end position="308"/>
    </location>
</feature>
<feature type="transmembrane region" description="Helical" evidence="2">
    <location>
        <begin position="382"/>
        <end position="405"/>
    </location>
</feature>
<feature type="transmembrane region" description="Helical" evidence="2">
    <location>
        <begin position="281"/>
        <end position="298"/>
    </location>
</feature>
<evidence type="ECO:0000256" key="1">
    <source>
        <dbReference type="PROSITE-ProRule" id="PRU00023"/>
    </source>
</evidence>
<sequence>MDQMSAQAVQNQEINALYASLKQDPNFLENIDQKPFTDTPLHAAASLGHTHLALELMSLKPSFGKKLNQDGFSPLHLALQNGHSQTVRQMINHHPELICVRGREKITPLHYVAETDDTELLAEFLLACPSSIQDLTIRGETAVHVAVKYKNIRALKVLLGWLHRTNKEEVLNRRNEEGNTLLHIAVIGNQFEAVEMLINKVKRNEKNLRGLTAYDIAEETSSEENEEIRSLLRRVGVRKAESLPEFDPLSKFLSSKEGIIERLLRAFIYIEKELTLEMRNVLLVVAILIATTTYQGVLSPPGGVWQGEGIISPNIKTTNALKDTAKTGISSSVAPIRPHFKNPVGKVVMSSKSSFTRFMTANTIAFILSTGVIIFHGRPHTLILHASLGFLAYGYSTVIEIILLPNFFTRFLVIGCWITFASVFALKVCLYIVKALAFNLWWHPRISLVATNFIYQIRPKCLQSLIIFAHRLKMQHQVSK</sequence>
<dbReference type="SUPFAM" id="SSF48403">
    <property type="entry name" value="Ankyrin repeat"/>
    <property type="match status" value="1"/>
</dbReference>
<keyword evidence="2" id="KW-0472">Membrane</keyword>
<name>A0ABD2XZF4_9GENT</name>
<gene>
    <name evidence="4" type="ORF">ACH5RR_038823</name>
</gene>
<dbReference type="Pfam" id="PF12796">
    <property type="entry name" value="Ank_2"/>
    <property type="match status" value="1"/>
</dbReference>
<dbReference type="AlphaFoldDB" id="A0ABD2XZF4"/>
<dbReference type="EMBL" id="JBJUIK010000016">
    <property type="protein sequence ID" value="KAL3499730.1"/>
    <property type="molecule type" value="Genomic_DNA"/>
</dbReference>
<dbReference type="InterPro" id="IPR026961">
    <property type="entry name" value="PGG_dom"/>
</dbReference>
<comment type="caution">
    <text evidence="4">The sequence shown here is derived from an EMBL/GenBank/DDBJ whole genome shotgun (WGS) entry which is preliminary data.</text>
</comment>
<dbReference type="SMART" id="SM00248">
    <property type="entry name" value="ANK"/>
    <property type="match status" value="5"/>
</dbReference>
<feature type="transmembrane region" description="Helical" evidence="2">
    <location>
        <begin position="411"/>
        <end position="433"/>
    </location>
</feature>
<feature type="transmembrane region" description="Helical" evidence="2">
    <location>
        <begin position="355"/>
        <end position="375"/>
    </location>
</feature>
<organism evidence="4 5">
    <name type="scientific">Cinchona calisaya</name>
    <dbReference type="NCBI Taxonomy" id="153742"/>
    <lineage>
        <taxon>Eukaryota</taxon>
        <taxon>Viridiplantae</taxon>
        <taxon>Streptophyta</taxon>
        <taxon>Embryophyta</taxon>
        <taxon>Tracheophyta</taxon>
        <taxon>Spermatophyta</taxon>
        <taxon>Magnoliopsida</taxon>
        <taxon>eudicotyledons</taxon>
        <taxon>Gunneridae</taxon>
        <taxon>Pentapetalae</taxon>
        <taxon>asterids</taxon>
        <taxon>lamiids</taxon>
        <taxon>Gentianales</taxon>
        <taxon>Rubiaceae</taxon>
        <taxon>Cinchonoideae</taxon>
        <taxon>Cinchoneae</taxon>
        <taxon>Cinchona</taxon>
    </lineage>
</organism>
<dbReference type="PANTHER" id="PTHR24128:SF24">
    <property type="entry name" value="ANKYRIN REPEAT PROTEIN"/>
    <property type="match status" value="1"/>
</dbReference>
<keyword evidence="1" id="KW-0040">ANK repeat</keyword>
<feature type="repeat" description="ANK" evidence="1">
    <location>
        <begin position="70"/>
        <end position="93"/>
    </location>
</feature>
<keyword evidence="5" id="KW-1185">Reference proteome</keyword>
<protein>
    <recommendedName>
        <fullName evidence="3">PGG domain-containing protein</fullName>
    </recommendedName>
</protein>
<accession>A0ABD2XZF4</accession>
<keyword evidence="2" id="KW-0812">Transmembrane</keyword>
<dbReference type="InterPro" id="IPR036770">
    <property type="entry name" value="Ankyrin_rpt-contain_sf"/>
</dbReference>
<dbReference type="Gene3D" id="1.25.40.20">
    <property type="entry name" value="Ankyrin repeat-containing domain"/>
    <property type="match status" value="1"/>
</dbReference>
<keyword evidence="2" id="KW-1133">Transmembrane helix</keyword>
<reference evidence="4 5" key="1">
    <citation type="submission" date="2024-11" db="EMBL/GenBank/DDBJ databases">
        <title>A near-complete genome assembly of Cinchona calisaya.</title>
        <authorList>
            <person name="Lian D.C."/>
            <person name="Zhao X.W."/>
            <person name="Wei L."/>
        </authorList>
    </citation>
    <scope>NUCLEOTIDE SEQUENCE [LARGE SCALE GENOMIC DNA]</scope>
    <source>
        <tissue evidence="4">Nenye</tissue>
    </source>
</reference>
<dbReference type="Pfam" id="PF13962">
    <property type="entry name" value="PGG"/>
    <property type="match status" value="1"/>
</dbReference>
<evidence type="ECO:0000313" key="4">
    <source>
        <dbReference type="EMBL" id="KAL3499730.1"/>
    </source>
</evidence>
<evidence type="ECO:0000313" key="5">
    <source>
        <dbReference type="Proteomes" id="UP001630127"/>
    </source>
</evidence>
<proteinExistence type="predicted"/>
<dbReference type="InterPro" id="IPR002110">
    <property type="entry name" value="Ankyrin_rpt"/>
</dbReference>
<dbReference type="PANTHER" id="PTHR24128">
    <property type="entry name" value="HOMEOBOX PROTEIN WARIAI"/>
    <property type="match status" value="1"/>
</dbReference>